<feature type="signal peptide" evidence="1">
    <location>
        <begin position="1"/>
        <end position="15"/>
    </location>
</feature>
<accession>A0AAU9IT34</accession>
<dbReference type="AlphaFoldDB" id="A0AAU9IT34"/>
<keyword evidence="3" id="KW-1185">Reference proteome</keyword>
<sequence>MKVALILCLLSLSLARLYFPRDSTNFVRQTPKPLSEGDEVFLIIEGVLQGIALDSDINDIQDCIKDTLAIKESFLKAVSLLKLRTLTSASEALKEIKAALNTLPKVLSDCGDSLRDSSRVFHVLNIFENPMTFSFNDGQILVNGVDLHKDFYDAVQAYETKQWKMFGFYIGAALMKVQGTGIIVIA</sequence>
<protein>
    <submittedName>
        <fullName evidence="2">Uncharacterized protein</fullName>
    </submittedName>
</protein>
<organism evidence="2 3">
    <name type="scientific">Blepharisma stoltei</name>
    <dbReference type="NCBI Taxonomy" id="1481888"/>
    <lineage>
        <taxon>Eukaryota</taxon>
        <taxon>Sar</taxon>
        <taxon>Alveolata</taxon>
        <taxon>Ciliophora</taxon>
        <taxon>Postciliodesmatophora</taxon>
        <taxon>Heterotrichea</taxon>
        <taxon>Heterotrichida</taxon>
        <taxon>Blepharismidae</taxon>
        <taxon>Blepharisma</taxon>
    </lineage>
</organism>
<proteinExistence type="predicted"/>
<evidence type="ECO:0000313" key="3">
    <source>
        <dbReference type="Proteomes" id="UP001162131"/>
    </source>
</evidence>
<keyword evidence="1" id="KW-0732">Signal</keyword>
<comment type="caution">
    <text evidence="2">The sequence shown here is derived from an EMBL/GenBank/DDBJ whole genome shotgun (WGS) entry which is preliminary data.</text>
</comment>
<name>A0AAU9IT34_9CILI</name>
<evidence type="ECO:0000256" key="1">
    <source>
        <dbReference type="SAM" id="SignalP"/>
    </source>
</evidence>
<gene>
    <name evidence="2" type="ORF">BSTOLATCC_MIC15733</name>
</gene>
<reference evidence="2" key="1">
    <citation type="submission" date="2021-09" db="EMBL/GenBank/DDBJ databases">
        <authorList>
            <consortium name="AG Swart"/>
            <person name="Singh M."/>
            <person name="Singh A."/>
            <person name="Seah K."/>
            <person name="Emmerich C."/>
        </authorList>
    </citation>
    <scope>NUCLEOTIDE SEQUENCE</scope>
    <source>
        <strain evidence="2">ATCC30299</strain>
    </source>
</reference>
<dbReference type="Proteomes" id="UP001162131">
    <property type="component" value="Unassembled WGS sequence"/>
</dbReference>
<feature type="chain" id="PRO_5043560782" evidence="1">
    <location>
        <begin position="16"/>
        <end position="186"/>
    </location>
</feature>
<dbReference type="EMBL" id="CAJZBQ010000015">
    <property type="protein sequence ID" value="CAG9316298.1"/>
    <property type="molecule type" value="Genomic_DNA"/>
</dbReference>
<evidence type="ECO:0000313" key="2">
    <source>
        <dbReference type="EMBL" id="CAG9316298.1"/>
    </source>
</evidence>